<dbReference type="InterPro" id="IPR046867">
    <property type="entry name" value="AldOxase/xan_DH_MoCoBD2"/>
</dbReference>
<dbReference type="RefSeq" id="WP_030531926.1">
    <property type="nucleotide sequence ID" value="NZ_JOIJ01000006.1"/>
</dbReference>
<name>A0A660CBA9_9PSEU</name>
<keyword evidence="1" id="KW-0500">Molybdenum</keyword>
<evidence type="ECO:0000313" key="6">
    <source>
        <dbReference type="Proteomes" id="UP000317303"/>
    </source>
</evidence>
<accession>A0A660CBA9</accession>
<dbReference type="SUPFAM" id="SSF56003">
    <property type="entry name" value="Molybdenum cofactor-binding domain"/>
    <property type="match status" value="1"/>
</dbReference>
<evidence type="ECO:0000256" key="2">
    <source>
        <dbReference type="ARBA" id="ARBA00023002"/>
    </source>
</evidence>
<feature type="domain" description="Aldehyde oxidase/xanthine dehydrogenase a/b hammerhead" evidence="4">
    <location>
        <begin position="23"/>
        <end position="138"/>
    </location>
</feature>
<evidence type="ECO:0000256" key="3">
    <source>
        <dbReference type="SAM" id="MobiDB-lite"/>
    </source>
</evidence>
<dbReference type="InterPro" id="IPR016208">
    <property type="entry name" value="Ald_Oxase/xanthine_DH-like"/>
</dbReference>
<organism evidence="5 6">
    <name type="scientific">Prauserella rugosa</name>
    <dbReference type="NCBI Taxonomy" id="43354"/>
    <lineage>
        <taxon>Bacteria</taxon>
        <taxon>Bacillati</taxon>
        <taxon>Actinomycetota</taxon>
        <taxon>Actinomycetes</taxon>
        <taxon>Pseudonocardiales</taxon>
        <taxon>Pseudonocardiaceae</taxon>
        <taxon>Prauserella</taxon>
    </lineage>
</organism>
<dbReference type="InterPro" id="IPR008274">
    <property type="entry name" value="AldOxase/xan_DH_MoCoBD1"/>
</dbReference>
<evidence type="ECO:0000313" key="5">
    <source>
        <dbReference type="EMBL" id="TWH18799.1"/>
    </source>
</evidence>
<dbReference type="PANTHER" id="PTHR11908">
    <property type="entry name" value="XANTHINE DEHYDROGENASE"/>
    <property type="match status" value="1"/>
</dbReference>
<dbReference type="Pfam" id="PF02738">
    <property type="entry name" value="MoCoBD_1"/>
    <property type="match status" value="1"/>
</dbReference>
<dbReference type="InterPro" id="IPR037165">
    <property type="entry name" value="AldOxase/xan_DH_Mopterin-bd_sf"/>
</dbReference>
<dbReference type="SMART" id="SM01008">
    <property type="entry name" value="Ald_Xan_dh_C"/>
    <property type="match status" value="1"/>
</dbReference>
<dbReference type="OrthoDB" id="135295at2"/>
<feature type="region of interest" description="Disordered" evidence="3">
    <location>
        <begin position="721"/>
        <end position="741"/>
    </location>
</feature>
<dbReference type="Gene3D" id="3.30.365.10">
    <property type="entry name" value="Aldehyde oxidase/xanthine dehydrogenase, molybdopterin binding domain"/>
    <property type="match status" value="4"/>
</dbReference>
<dbReference type="Pfam" id="PF01315">
    <property type="entry name" value="Ald_Xan_dh_C"/>
    <property type="match status" value="1"/>
</dbReference>
<dbReference type="InterPro" id="IPR036856">
    <property type="entry name" value="Ald_Oxase/Xan_DH_a/b_sf"/>
</dbReference>
<proteinExistence type="predicted"/>
<evidence type="ECO:0000256" key="1">
    <source>
        <dbReference type="ARBA" id="ARBA00022505"/>
    </source>
</evidence>
<keyword evidence="2" id="KW-0560">Oxidoreductase</keyword>
<dbReference type="Gene3D" id="3.90.1170.50">
    <property type="entry name" value="Aldehyde oxidase/xanthine dehydrogenase, a/b hammerhead"/>
    <property type="match status" value="1"/>
</dbReference>
<evidence type="ECO:0000259" key="4">
    <source>
        <dbReference type="SMART" id="SM01008"/>
    </source>
</evidence>
<sequence length="787" mass="83246">MTETLRPSVGTAVPRREDPQLLTGKARWTGNIAPPGTVHVAVLRSPFARARISSIDVTEAARCPGVVGVFTGADLADEWSGIPCAWPVTEDIKIPDHLPVAVDRVRFAGEAVAVVAATDAASAQDALGHIDIDYEPDDPVLDVEDGLAGGPLVHEQFGTNASYTWSLATGEVDAAFAEAEVTVSERYVQQRLQPTPLEQRAVVVVPEPTGEGYTLYSSTQIPHILRSVLAGVCAVPEHQLRVVAPDVGGGFGGKLNVYPEECIGIALARRLSVPVKWTASRSEDSQSMTHGRGQVQYVELAARKDGTLLGMRVRLLADMGAYLQLLTPGIPLLSAFIFPGVYAFGSFSIECTGVFTNKTPTDSYRGAGRTEGIYGVERAMDALARRLDMDPAEIRRRNYHPPFDNGAATPAGLEMDSGNYPLALDKALELAGYERLRAEQRRRRESGDRVQLGIGLCSYTENGGLSPSKMTAALRLGAPGWEMASVRMLSTGAVQVVTGTSPHGQGHETTWAQIVADRLGVPMDSVEVVHGDTRSAPYGLDTYGSRSAAVGGTAVYLACEKVRAKARTLAAHLLEAAEQDLEFADGAFSVAGVSGNSVTIQEVAGAAYLAADLPEGMEPGLSEEQFFDPPNFTYPFGTHVCVVEVDTETGKVTIPEYYGVDDCGTVINPAIVDGQMHGGIAQGIGQALYEAAEYDDDGNLTSASLADYLVPGAAELPDFTLDHTVTPSPTNPLGAKGAGESGSIASTPAVVNAVLDALQPLGVDHIDMPVTPRRVWEAITEAGASAR</sequence>
<dbReference type="InterPro" id="IPR000674">
    <property type="entry name" value="Ald_Oxase/Xan_DH_a/b"/>
</dbReference>
<reference evidence="5 6" key="1">
    <citation type="submission" date="2019-07" db="EMBL/GenBank/DDBJ databases">
        <title>R&amp;d 2014.</title>
        <authorList>
            <person name="Klenk H.-P."/>
        </authorList>
    </citation>
    <scope>NUCLEOTIDE SEQUENCE [LARGE SCALE GENOMIC DNA]</scope>
    <source>
        <strain evidence="5 6">DSM 43194</strain>
    </source>
</reference>
<dbReference type="GO" id="GO:0005506">
    <property type="term" value="F:iron ion binding"/>
    <property type="evidence" value="ECO:0007669"/>
    <property type="project" value="InterPro"/>
</dbReference>
<dbReference type="PANTHER" id="PTHR11908:SF132">
    <property type="entry name" value="ALDEHYDE OXIDASE 1-RELATED"/>
    <property type="match status" value="1"/>
</dbReference>
<dbReference type="AlphaFoldDB" id="A0A660CBA9"/>
<protein>
    <submittedName>
        <fullName evidence="5">Carbon-monoxide dehydrogenase large subunit</fullName>
    </submittedName>
</protein>
<comment type="caution">
    <text evidence="5">The sequence shown here is derived from an EMBL/GenBank/DDBJ whole genome shotgun (WGS) entry which is preliminary data.</text>
</comment>
<dbReference type="GO" id="GO:0016491">
    <property type="term" value="F:oxidoreductase activity"/>
    <property type="evidence" value="ECO:0007669"/>
    <property type="project" value="UniProtKB-KW"/>
</dbReference>
<dbReference type="SUPFAM" id="SSF54665">
    <property type="entry name" value="CO dehydrogenase molybdoprotein N-domain-like"/>
    <property type="match status" value="1"/>
</dbReference>
<dbReference type="Pfam" id="PF20256">
    <property type="entry name" value="MoCoBD_2"/>
    <property type="match status" value="1"/>
</dbReference>
<keyword evidence="6" id="KW-1185">Reference proteome</keyword>
<dbReference type="EMBL" id="VLJV01000001">
    <property type="protein sequence ID" value="TWH18799.1"/>
    <property type="molecule type" value="Genomic_DNA"/>
</dbReference>
<dbReference type="Proteomes" id="UP000317303">
    <property type="component" value="Unassembled WGS sequence"/>
</dbReference>
<gene>
    <name evidence="5" type="ORF">JD82_00620</name>
</gene>